<dbReference type="RefSeq" id="WP_180306349.1">
    <property type="nucleotide sequence ID" value="NZ_CP058952.1"/>
</dbReference>
<dbReference type="InterPro" id="IPR006675">
    <property type="entry name" value="HDIG_dom"/>
</dbReference>
<dbReference type="Pfam" id="PF11871">
    <property type="entry name" value="DUF3391"/>
    <property type="match status" value="1"/>
</dbReference>
<dbReference type="AlphaFoldDB" id="A0A7D5ZH34"/>
<dbReference type="PROSITE" id="PS51832">
    <property type="entry name" value="HD_GYP"/>
    <property type="match status" value="1"/>
</dbReference>
<sequence length="427" mass="47584">MASEDTAVFISPDQLQIGLFIQLDLHWMDHPFPFGSFKVKSDEQINTLKKLGLKQIRYIPEKSDCAPNAAPIASLPVVENETAALEIDPVIAAELEAKRLRQAEQQRRKAQLAECTKAFSQAAVVVRKLNKEVHSNPRESIAAAEQLIGTMLDSLLTDNDIAIHLMNEKAMGDDLYFHTLNTTVLALLLAKEMKQERATIERLGLASLLHDIGKVEVPDRILLKTDTLNRAEKTLLEQHCQWGVDAAKRANLPAEVLSIIAQHHEFCDGTGYPKQLKLEQIDPLARILVVANTYDNYCNKINPGDSLTPHEGLALMFSHQKAKFDPAPMNVLIRSLGVYPPGTLVQLSNEHYGLVVAVNSSRPLKPQVLVHDPAIGREEAMVLDLERHPDLNISKALKASQLPRPVLAYLNPRKRMTYYFSPSENCA</sequence>
<protein>
    <submittedName>
        <fullName evidence="2">DUF3391 domain-containing protein</fullName>
    </submittedName>
</protein>
<dbReference type="NCBIfam" id="TIGR00277">
    <property type="entry name" value="HDIG"/>
    <property type="match status" value="1"/>
</dbReference>
<organism evidence="2 3">
    <name type="scientific">Chitinibacter fontanus</name>
    <dbReference type="NCBI Taxonomy" id="1737446"/>
    <lineage>
        <taxon>Bacteria</taxon>
        <taxon>Pseudomonadati</taxon>
        <taxon>Pseudomonadota</taxon>
        <taxon>Betaproteobacteria</taxon>
        <taxon>Neisseriales</taxon>
        <taxon>Chitinibacteraceae</taxon>
        <taxon>Chitinibacter</taxon>
    </lineage>
</organism>
<dbReference type="SMART" id="SM00471">
    <property type="entry name" value="HDc"/>
    <property type="match status" value="1"/>
</dbReference>
<evidence type="ECO:0000313" key="3">
    <source>
        <dbReference type="Proteomes" id="UP000510822"/>
    </source>
</evidence>
<dbReference type="Pfam" id="PF13487">
    <property type="entry name" value="HD_5"/>
    <property type="match status" value="1"/>
</dbReference>
<dbReference type="InterPro" id="IPR052020">
    <property type="entry name" value="Cyclic_di-GMP/3'3'-cGAMP_PDE"/>
</dbReference>
<dbReference type="Gene3D" id="1.10.3210.10">
    <property type="entry name" value="Hypothetical protein af1432"/>
    <property type="match status" value="1"/>
</dbReference>
<dbReference type="GO" id="GO:0008081">
    <property type="term" value="F:phosphoric diester hydrolase activity"/>
    <property type="evidence" value="ECO:0007669"/>
    <property type="project" value="UniProtKB-ARBA"/>
</dbReference>
<keyword evidence="3" id="KW-1185">Reference proteome</keyword>
<gene>
    <name evidence="2" type="ORF">HZU75_12445</name>
</gene>
<dbReference type="KEGG" id="cfon:HZU75_12445"/>
<dbReference type="PANTHER" id="PTHR45228">
    <property type="entry name" value="CYCLIC DI-GMP PHOSPHODIESTERASE TM_0186-RELATED"/>
    <property type="match status" value="1"/>
</dbReference>
<accession>A0A7D5ZH34</accession>
<proteinExistence type="predicted"/>
<dbReference type="InterPro" id="IPR003607">
    <property type="entry name" value="HD/PDEase_dom"/>
</dbReference>
<dbReference type="PANTHER" id="PTHR45228:SF4">
    <property type="entry name" value="LIPOPROTEIN"/>
    <property type="match status" value="1"/>
</dbReference>
<evidence type="ECO:0000259" key="1">
    <source>
        <dbReference type="PROSITE" id="PS51832"/>
    </source>
</evidence>
<dbReference type="SUPFAM" id="SSF109604">
    <property type="entry name" value="HD-domain/PDEase-like"/>
    <property type="match status" value="1"/>
</dbReference>
<evidence type="ECO:0000313" key="2">
    <source>
        <dbReference type="EMBL" id="QLI82268.1"/>
    </source>
</evidence>
<reference evidence="2 3" key="1">
    <citation type="journal article" date="2016" name="Int. J. Syst. Evol. Microbiol.">
        <title>Chitinibacter fontanus sp. nov., isolated from a spring.</title>
        <authorList>
            <person name="Sheu S.Y."/>
            <person name="Li Y.S."/>
            <person name="Young C.C."/>
            <person name="Chen W.M."/>
        </authorList>
    </citation>
    <scope>NUCLEOTIDE SEQUENCE [LARGE SCALE GENOMIC DNA]</scope>
    <source>
        <strain evidence="2 3">STM-7</strain>
    </source>
</reference>
<dbReference type="CDD" id="cd00077">
    <property type="entry name" value="HDc"/>
    <property type="match status" value="1"/>
</dbReference>
<dbReference type="Proteomes" id="UP000510822">
    <property type="component" value="Chromosome"/>
</dbReference>
<dbReference type="EMBL" id="CP058952">
    <property type="protein sequence ID" value="QLI82268.1"/>
    <property type="molecule type" value="Genomic_DNA"/>
</dbReference>
<feature type="domain" description="HD-GYP" evidence="1">
    <location>
        <begin position="153"/>
        <end position="348"/>
    </location>
</feature>
<name>A0A7D5ZH34_9NEIS</name>
<dbReference type="InterPro" id="IPR021812">
    <property type="entry name" value="DUF3391"/>
</dbReference>
<dbReference type="InterPro" id="IPR037522">
    <property type="entry name" value="HD_GYP_dom"/>
</dbReference>